<proteinExistence type="inferred from homology"/>
<keyword evidence="3" id="KW-0238">DNA-binding</keyword>
<dbReference type="InterPro" id="IPR013762">
    <property type="entry name" value="Integrase-like_cat_sf"/>
</dbReference>
<comment type="caution">
    <text evidence="5">The sequence shown here is derived from an EMBL/GenBank/DDBJ whole genome shotgun (WGS) entry which is preliminary data.</text>
</comment>
<accession>A0A939ESA2</accession>
<evidence type="ECO:0000256" key="3">
    <source>
        <dbReference type="ARBA" id="ARBA00023125"/>
    </source>
</evidence>
<dbReference type="Gene3D" id="1.10.150.130">
    <property type="match status" value="1"/>
</dbReference>
<dbReference type="PANTHER" id="PTHR30629">
    <property type="entry name" value="PROPHAGE INTEGRASE"/>
    <property type="match status" value="1"/>
</dbReference>
<dbReference type="GO" id="GO:0006310">
    <property type="term" value="P:DNA recombination"/>
    <property type="evidence" value="ECO:0007669"/>
    <property type="project" value="UniProtKB-KW"/>
</dbReference>
<evidence type="ECO:0000256" key="4">
    <source>
        <dbReference type="ARBA" id="ARBA00023172"/>
    </source>
</evidence>
<dbReference type="InterPro" id="IPR050808">
    <property type="entry name" value="Phage_Integrase"/>
</dbReference>
<dbReference type="RefSeq" id="WP_206942741.1">
    <property type="nucleotide sequence ID" value="NZ_JAFLNF010000007.1"/>
</dbReference>
<comment type="similarity">
    <text evidence="1">Belongs to the 'phage' integrase family.</text>
</comment>
<dbReference type="SUPFAM" id="SSF56349">
    <property type="entry name" value="DNA breaking-rejoining enzymes"/>
    <property type="match status" value="1"/>
</dbReference>
<protein>
    <submittedName>
        <fullName evidence="5">Uncharacterized protein</fullName>
    </submittedName>
</protein>
<evidence type="ECO:0000256" key="1">
    <source>
        <dbReference type="ARBA" id="ARBA00008857"/>
    </source>
</evidence>
<dbReference type="Gene3D" id="1.10.443.10">
    <property type="entry name" value="Intergrase catalytic core"/>
    <property type="match status" value="1"/>
</dbReference>
<evidence type="ECO:0000313" key="5">
    <source>
        <dbReference type="EMBL" id="MBO0346683.1"/>
    </source>
</evidence>
<dbReference type="GO" id="GO:0015074">
    <property type="term" value="P:DNA integration"/>
    <property type="evidence" value="ECO:0007669"/>
    <property type="project" value="UniProtKB-KW"/>
</dbReference>
<organism evidence="5 6">
    <name type="scientific">Roseibium limicola</name>
    <dbReference type="NCBI Taxonomy" id="2816037"/>
    <lineage>
        <taxon>Bacteria</taxon>
        <taxon>Pseudomonadati</taxon>
        <taxon>Pseudomonadota</taxon>
        <taxon>Alphaproteobacteria</taxon>
        <taxon>Hyphomicrobiales</taxon>
        <taxon>Stappiaceae</taxon>
        <taxon>Roseibium</taxon>
    </lineage>
</organism>
<dbReference type="InterPro" id="IPR011010">
    <property type="entry name" value="DNA_brk_join_enz"/>
</dbReference>
<dbReference type="EMBL" id="JAFLNF010000007">
    <property type="protein sequence ID" value="MBO0346683.1"/>
    <property type="molecule type" value="Genomic_DNA"/>
</dbReference>
<dbReference type="Proteomes" id="UP000664779">
    <property type="component" value="Unassembled WGS sequence"/>
</dbReference>
<evidence type="ECO:0000313" key="6">
    <source>
        <dbReference type="Proteomes" id="UP000664779"/>
    </source>
</evidence>
<dbReference type="InterPro" id="IPR010998">
    <property type="entry name" value="Integrase_recombinase_N"/>
</dbReference>
<reference evidence="5" key="1">
    <citation type="submission" date="2021-03" db="EMBL/GenBank/DDBJ databases">
        <title>Roseibium sp. CAU 1637 isolated from Incheon.</title>
        <authorList>
            <person name="Kim W."/>
        </authorList>
    </citation>
    <scope>NUCLEOTIDE SEQUENCE</scope>
    <source>
        <strain evidence="5">CAU 1637</strain>
    </source>
</reference>
<dbReference type="AlphaFoldDB" id="A0A939ESA2"/>
<keyword evidence="2" id="KW-0229">DNA integration</keyword>
<gene>
    <name evidence="5" type="ORF">J0X15_15750</name>
</gene>
<sequence>MSEYFDGNTIRRARRAVEKKETVTYKDSACTGLAIRIQAGSASWYLVDRKFKRKIAPLGAFSADDLPHLRGVVSKARAIAKVGGDPGQILQQAVTSDTPEEAENAAAVKAGAWVWEDLRDAWLATIKANNPGTTYTSYRSNIGAVPGGALEPDFAHISGKPVVEISAHDIRRVRNSILERGKDENGRQVSHVRQANHVLSNVRKAFKWGCEHYELSRLEQNPGREVEDFRLPKKLVAELQSEKPEKRPLTQLEVGKIIQAIEKWPNPQMRLALMIQVMTGQRIESVISAPASEFVEVDDPSAPYKIVWRIGSDKVASRRGFPLPYFAEVAVQQARQLMRPDNRYLFPQQRPRKKGDPMIGPMSKRPAQKVWDAAQDEEGGGLLDSCEFRAGTHDMRRAFISHMMSEWRIHQFKSENAPDLITHAHEGKTTTADLVYNLDQAAQEKWRVILAWQRFVNTGYEYALEGISAEEARRRYIDWRMKKEEELGLLVL</sequence>
<evidence type="ECO:0000256" key="2">
    <source>
        <dbReference type="ARBA" id="ARBA00022908"/>
    </source>
</evidence>
<keyword evidence="4" id="KW-0233">DNA recombination</keyword>
<name>A0A939ESA2_9HYPH</name>
<dbReference type="GO" id="GO:0003677">
    <property type="term" value="F:DNA binding"/>
    <property type="evidence" value="ECO:0007669"/>
    <property type="project" value="UniProtKB-KW"/>
</dbReference>
<dbReference type="PANTHER" id="PTHR30629:SF2">
    <property type="entry name" value="PROPHAGE INTEGRASE INTS-RELATED"/>
    <property type="match status" value="1"/>
</dbReference>
<keyword evidence="6" id="KW-1185">Reference proteome</keyword>